<gene>
    <name evidence="2" type="ORF">DDE74_39720</name>
</gene>
<dbReference type="AlphaFoldDB" id="A0A3Q9KFA8"/>
<evidence type="ECO:0000313" key="3">
    <source>
        <dbReference type="Proteomes" id="UP000275579"/>
    </source>
</evidence>
<proteinExistence type="predicted"/>
<reference evidence="2 3" key="1">
    <citation type="submission" date="2018-04" db="EMBL/GenBank/DDBJ databases">
        <title>Complete genome sequences of Streptomyces lydicus strain WYEC and characterization of antagonistic properties of biological control agents.</title>
        <authorList>
            <person name="Mariita R.M."/>
            <person name="Sello J.K."/>
        </authorList>
    </citation>
    <scope>NUCLEOTIDE SEQUENCE [LARGE SCALE GENOMIC DNA]</scope>
    <source>
        <strain evidence="2 3">WYEC 108</strain>
    </source>
</reference>
<organism evidence="2 3">
    <name type="scientific">Streptomyces lydicus</name>
    <dbReference type="NCBI Taxonomy" id="47763"/>
    <lineage>
        <taxon>Bacteria</taxon>
        <taxon>Bacillati</taxon>
        <taxon>Actinomycetota</taxon>
        <taxon>Actinomycetes</taxon>
        <taxon>Kitasatosporales</taxon>
        <taxon>Streptomycetaceae</taxon>
        <taxon>Streptomyces</taxon>
    </lineage>
</organism>
<feature type="domain" description="REase associating with pPIWI RE" evidence="1">
    <location>
        <begin position="215"/>
        <end position="325"/>
    </location>
</feature>
<protein>
    <recommendedName>
        <fullName evidence="1">REase associating with pPIWI RE domain-containing protein</fullName>
    </recommendedName>
</protein>
<accession>A0A3Q9KFA8</accession>
<dbReference type="Pfam" id="PF18154">
    <property type="entry name" value="pPIWI_RE_REase"/>
    <property type="match status" value="1"/>
</dbReference>
<dbReference type="InterPro" id="IPR040828">
    <property type="entry name" value="pPIWI_RE_REase"/>
</dbReference>
<evidence type="ECO:0000259" key="1">
    <source>
        <dbReference type="Pfam" id="PF18154"/>
    </source>
</evidence>
<name>A0A3Q9KFA8_9ACTN</name>
<evidence type="ECO:0000313" key="2">
    <source>
        <dbReference type="EMBL" id="AZS76161.1"/>
    </source>
</evidence>
<dbReference type="Proteomes" id="UP000275579">
    <property type="component" value="Chromosome"/>
</dbReference>
<sequence length="331" mass="37293">MRTLRAGLRSELSRLLPADGHCDVSSFAGMTLIDADGALGVAVEDLGREHLVEHHALREHWPWARMRAEQEEQRLYQEIRRLPSADYERVRLLLATHPAGEQTDLWKEWGDLWGRFGFFEPVESWPWCNVAGWCFLCPKCRWPMRAQRLEGGAVRVRCDAHATEGIDGTARPRRNGRVPEWEAAGWDPAELRCFPIGGDFLAVSRAVWRYFSLPGQMEVAQGDALTGIPGLRITMYPHRDAWDFSAVAGAPVHAKEWRVDAKAWCSGSALADALRERAPFPGPVPLTIAIPWRQRSELPALRQAVRGRGDICVTTARELVGEIRRWCGMAS</sequence>
<dbReference type="EMBL" id="CP029042">
    <property type="protein sequence ID" value="AZS76161.1"/>
    <property type="molecule type" value="Genomic_DNA"/>
</dbReference>